<name>A0AB34KV07_9PEZI</name>
<sequence>MRHSVVPHPLLTDLPTGKLTPKTMKALKIVSPGRAEIQTVPVPRLRDQYVLVKVKAVAINPTDWKHIDSQENAKPGLTSGCDFCGTVVALGPNCTKKYKPGDMISGVTHGANASEREDGCFGEYAVVKEGCSMRVPDRMSPEEAATTGVAVLTIALGLYQKLGMQMPGAKGAKKNEWMMVYGGSSAMGSMAIQCAVLSGYKVVTTSSPRNYDLVKSMGAEAAFDYNDPSCGKKINELTKDSLKLVFDCISEGSSPEICCAAVSFSGGKVAYLLPAQHSRKDVESLHVLGYTGIGEAFTKYGRDFPASPEDYRVVSEMFMVAEKLYAERRLTAHPPKVGRQGFEGVLEGLQTMRDGKVSGVKLVHQISMQ</sequence>
<evidence type="ECO:0000313" key="5">
    <source>
        <dbReference type="EMBL" id="KAL1588899.1"/>
    </source>
</evidence>
<dbReference type="Pfam" id="PF00107">
    <property type="entry name" value="ADH_zinc_N"/>
    <property type="match status" value="1"/>
</dbReference>
<dbReference type="RefSeq" id="XP_069232004.1">
    <property type="nucleotide sequence ID" value="XM_069371269.1"/>
</dbReference>
<evidence type="ECO:0000256" key="2">
    <source>
        <dbReference type="ARBA" id="ARBA00011245"/>
    </source>
</evidence>
<comment type="similarity">
    <text evidence="1">Belongs to the zinc-containing alcohol dehydrogenase family.</text>
</comment>
<accession>A0AB34KV07</accession>
<evidence type="ECO:0000256" key="3">
    <source>
        <dbReference type="ARBA" id="ARBA00023002"/>
    </source>
</evidence>
<dbReference type="InterPro" id="IPR020843">
    <property type="entry name" value="ER"/>
</dbReference>
<keyword evidence="6" id="KW-1185">Reference proteome</keyword>
<dbReference type="Pfam" id="PF08240">
    <property type="entry name" value="ADH_N"/>
    <property type="match status" value="1"/>
</dbReference>
<dbReference type="PANTHER" id="PTHR45348:SF2">
    <property type="entry name" value="ZINC-TYPE ALCOHOL DEHYDROGENASE-LIKE PROTEIN C2E1P3.01"/>
    <property type="match status" value="1"/>
</dbReference>
<evidence type="ECO:0000313" key="6">
    <source>
        <dbReference type="Proteomes" id="UP000803884"/>
    </source>
</evidence>
<dbReference type="GO" id="GO:0016651">
    <property type="term" value="F:oxidoreductase activity, acting on NAD(P)H"/>
    <property type="evidence" value="ECO:0007669"/>
    <property type="project" value="InterPro"/>
</dbReference>
<dbReference type="Proteomes" id="UP000803884">
    <property type="component" value="Unassembled WGS sequence"/>
</dbReference>
<dbReference type="SUPFAM" id="SSF51735">
    <property type="entry name" value="NAD(P)-binding Rossmann-fold domains"/>
    <property type="match status" value="1"/>
</dbReference>
<gene>
    <name evidence="5" type="ORF">WHR41_02663</name>
</gene>
<dbReference type="InterPro" id="IPR013149">
    <property type="entry name" value="ADH-like_C"/>
</dbReference>
<dbReference type="InterPro" id="IPR013154">
    <property type="entry name" value="ADH-like_N"/>
</dbReference>
<dbReference type="GeneID" id="96004107"/>
<dbReference type="EMBL" id="JAAQHG020000006">
    <property type="protein sequence ID" value="KAL1588899.1"/>
    <property type="molecule type" value="Genomic_DNA"/>
</dbReference>
<comment type="caution">
    <text evidence="5">The sequence shown here is derived from an EMBL/GenBank/DDBJ whole genome shotgun (WGS) entry which is preliminary data.</text>
</comment>
<evidence type="ECO:0000256" key="1">
    <source>
        <dbReference type="ARBA" id="ARBA00008072"/>
    </source>
</evidence>
<dbReference type="InterPro" id="IPR047122">
    <property type="entry name" value="Trans-enoyl_RdTase-like"/>
</dbReference>
<dbReference type="Gene3D" id="3.40.50.720">
    <property type="entry name" value="NAD(P)-binding Rossmann-like Domain"/>
    <property type="match status" value="1"/>
</dbReference>
<dbReference type="CDD" id="cd08249">
    <property type="entry name" value="enoyl_reductase_like"/>
    <property type="match status" value="1"/>
</dbReference>
<dbReference type="AlphaFoldDB" id="A0AB34KV07"/>
<dbReference type="InterPro" id="IPR036291">
    <property type="entry name" value="NAD(P)-bd_dom_sf"/>
</dbReference>
<dbReference type="SUPFAM" id="SSF50129">
    <property type="entry name" value="GroES-like"/>
    <property type="match status" value="1"/>
</dbReference>
<evidence type="ECO:0000259" key="4">
    <source>
        <dbReference type="SMART" id="SM00829"/>
    </source>
</evidence>
<reference evidence="5 6" key="1">
    <citation type="journal article" date="2020" name="Microbiol. Resour. Announc.">
        <title>Draft Genome Sequence of a Cladosporium Species Isolated from the Mesophotic Ascidian Didemnum maculosum.</title>
        <authorList>
            <person name="Gioti A."/>
            <person name="Siaperas R."/>
            <person name="Nikolaivits E."/>
            <person name="Le Goff G."/>
            <person name="Ouazzani J."/>
            <person name="Kotoulas G."/>
            <person name="Topakas E."/>
        </authorList>
    </citation>
    <scope>NUCLEOTIDE SEQUENCE [LARGE SCALE GENOMIC DNA]</scope>
    <source>
        <strain evidence="5 6">TM138-S3</strain>
    </source>
</reference>
<dbReference type="SMART" id="SM00829">
    <property type="entry name" value="PKS_ER"/>
    <property type="match status" value="1"/>
</dbReference>
<comment type="subunit">
    <text evidence="2">Monomer.</text>
</comment>
<keyword evidence="3" id="KW-0560">Oxidoreductase</keyword>
<dbReference type="InterPro" id="IPR011032">
    <property type="entry name" value="GroES-like_sf"/>
</dbReference>
<protein>
    <recommendedName>
        <fullName evidence="4">Enoyl reductase (ER) domain-containing protein</fullName>
    </recommendedName>
</protein>
<proteinExistence type="inferred from homology"/>
<feature type="domain" description="Enoyl reductase (ER)" evidence="4">
    <location>
        <begin position="33"/>
        <end position="363"/>
    </location>
</feature>
<organism evidence="5 6">
    <name type="scientific">Cladosporium halotolerans</name>
    <dbReference type="NCBI Taxonomy" id="1052096"/>
    <lineage>
        <taxon>Eukaryota</taxon>
        <taxon>Fungi</taxon>
        <taxon>Dikarya</taxon>
        <taxon>Ascomycota</taxon>
        <taxon>Pezizomycotina</taxon>
        <taxon>Dothideomycetes</taxon>
        <taxon>Dothideomycetidae</taxon>
        <taxon>Cladosporiales</taxon>
        <taxon>Cladosporiaceae</taxon>
        <taxon>Cladosporium</taxon>
    </lineage>
</organism>
<dbReference type="PANTHER" id="PTHR45348">
    <property type="entry name" value="HYPOTHETICAL OXIDOREDUCTASE (EUROFUNG)"/>
    <property type="match status" value="1"/>
</dbReference>
<dbReference type="Gene3D" id="3.90.180.10">
    <property type="entry name" value="Medium-chain alcohol dehydrogenases, catalytic domain"/>
    <property type="match status" value="1"/>
</dbReference>